<proteinExistence type="predicted"/>
<protein>
    <submittedName>
        <fullName evidence="1">Uncharacterized protein</fullName>
    </submittedName>
</protein>
<gene>
    <name evidence="1" type="ORF">BV898_08308</name>
</gene>
<keyword evidence="2" id="KW-1185">Reference proteome</keyword>
<evidence type="ECO:0000313" key="1">
    <source>
        <dbReference type="EMBL" id="OQV17536.1"/>
    </source>
</evidence>
<dbReference type="Proteomes" id="UP000192578">
    <property type="component" value="Unassembled WGS sequence"/>
</dbReference>
<comment type="caution">
    <text evidence="1">The sequence shown here is derived from an EMBL/GenBank/DDBJ whole genome shotgun (WGS) entry which is preliminary data.</text>
</comment>
<dbReference type="EMBL" id="MTYJ01000059">
    <property type="protein sequence ID" value="OQV17536.1"/>
    <property type="molecule type" value="Genomic_DNA"/>
</dbReference>
<sequence length="33" mass="3856">TAQGRLRRFLGCGTRSVEDCVKEGFVIWMIYTY</sequence>
<evidence type="ECO:0000313" key="2">
    <source>
        <dbReference type="Proteomes" id="UP000192578"/>
    </source>
</evidence>
<feature type="non-terminal residue" evidence="1">
    <location>
        <position position="1"/>
    </location>
</feature>
<accession>A0A1W0WQQ1</accession>
<name>A0A1W0WQQ1_HYPEX</name>
<dbReference type="AlphaFoldDB" id="A0A1W0WQQ1"/>
<reference evidence="2" key="1">
    <citation type="submission" date="2017-01" db="EMBL/GenBank/DDBJ databases">
        <title>Comparative genomics of anhydrobiosis in the tardigrade Hypsibius dujardini.</title>
        <authorList>
            <person name="Yoshida Y."/>
            <person name="Koutsovoulos G."/>
            <person name="Laetsch D."/>
            <person name="Stevens L."/>
            <person name="Kumar S."/>
            <person name="Horikawa D."/>
            <person name="Ishino K."/>
            <person name="Komine S."/>
            <person name="Tomita M."/>
            <person name="Blaxter M."/>
            <person name="Arakawa K."/>
        </authorList>
    </citation>
    <scope>NUCLEOTIDE SEQUENCE [LARGE SCALE GENOMIC DNA]</scope>
    <source>
        <strain evidence="2">Z151</strain>
    </source>
</reference>
<organism evidence="1 2">
    <name type="scientific">Hypsibius exemplaris</name>
    <name type="common">Freshwater tardigrade</name>
    <dbReference type="NCBI Taxonomy" id="2072580"/>
    <lineage>
        <taxon>Eukaryota</taxon>
        <taxon>Metazoa</taxon>
        <taxon>Ecdysozoa</taxon>
        <taxon>Tardigrada</taxon>
        <taxon>Eutardigrada</taxon>
        <taxon>Parachela</taxon>
        <taxon>Hypsibioidea</taxon>
        <taxon>Hypsibiidae</taxon>
        <taxon>Hypsibius</taxon>
    </lineage>
</organism>